<evidence type="ECO:0000256" key="2">
    <source>
        <dbReference type="ARBA" id="ARBA00022801"/>
    </source>
</evidence>
<dbReference type="Pfam" id="PF00929">
    <property type="entry name" value="RNase_T"/>
    <property type="match status" value="1"/>
</dbReference>
<organism evidence="5">
    <name type="scientific">freshwater metagenome</name>
    <dbReference type="NCBI Taxonomy" id="449393"/>
    <lineage>
        <taxon>unclassified sequences</taxon>
        <taxon>metagenomes</taxon>
        <taxon>ecological metagenomes</taxon>
    </lineage>
</organism>
<evidence type="ECO:0000256" key="3">
    <source>
        <dbReference type="ARBA" id="ARBA00022839"/>
    </source>
</evidence>
<dbReference type="PANTHER" id="PTHR30231:SF4">
    <property type="entry name" value="PROTEIN NEN2"/>
    <property type="match status" value="1"/>
</dbReference>
<dbReference type="InterPro" id="IPR006054">
    <property type="entry name" value="DnaQ"/>
</dbReference>
<proteinExistence type="predicted"/>
<dbReference type="GO" id="GO:0006260">
    <property type="term" value="P:DNA replication"/>
    <property type="evidence" value="ECO:0007669"/>
    <property type="project" value="InterPro"/>
</dbReference>
<keyword evidence="1" id="KW-0540">Nuclease</keyword>
<dbReference type="InterPro" id="IPR029024">
    <property type="entry name" value="TerB-like"/>
</dbReference>
<protein>
    <submittedName>
        <fullName evidence="5">Unannotated protein</fullName>
    </submittedName>
</protein>
<dbReference type="Gene3D" id="3.30.420.10">
    <property type="entry name" value="Ribonuclease H-like superfamily/Ribonuclease H"/>
    <property type="match status" value="1"/>
</dbReference>
<dbReference type="SMART" id="SM00479">
    <property type="entry name" value="EXOIII"/>
    <property type="match status" value="1"/>
</dbReference>
<dbReference type="Gene3D" id="3.40.50.10190">
    <property type="entry name" value="BRCT domain"/>
    <property type="match status" value="1"/>
</dbReference>
<reference evidence="5" key="1">
    <citation type="submission" date="2020-05" db="EMBL/GenBank/DDBJ databases">
        <authorList>
            <person name="Chiriac C."/>
            <person name="Salcher M."/>
            <person name="Ghai R."/>
            <person name="Kavagutti S V."/>
        </authorList>
    </citation>
    <scope>NUCLEOTIDE SEQUENCE</scope>
</reference>
<sequence length="393" mass="42586">MSYRSDGRQRLVVIDTETTGLGTFDRVVEVAAVVLDRTTGETLDEYDTLVNPMRDIGPVRIHGISSSMVSAAPTFEEIAASLALRIEGAVLVAHNLSFDVRMLDNEYQRLDARLDPGDGICTLRLSGEKLSLACDRYEIPMTRHHRALSDARATAELVKVLIDEQTPSSPASILGLSSIVNPRTHRRDASSEDAGSQLMERLIGTVRYPTSDGDLLTYLNALDWVLDDLVINDSEKAHLDQLARSLDLTAGQIENAHRAYLLSLIRAAKRDNVITDEEDGLLRSVARLLDIDDIELPGVTALVPASTELAAGTRVCFTGEVVVDGAVVTRSNLEETAAAAGLQPVASVTKKCDLLVCADPSSMSKKATTARNYQIPIMSITEFITALGFVDLP</sequence>
<dbReference type="NCBIfam" id="TIGR00573">
    <property type="entry name" value="dnaq"/>
    <property type="match status" value="1"/>
</dbReference>
<name>A0A6J6IWX7_9ZZZZ</name>
<dbReference type="GO" id="GO:0003677">
    <property type="term" value="F:DNA binding"/>
    <property type="evidence" value="ECO:0007669"/>
    <property type="project" value="InterPro"/>
</dbReference>
<keyword evidence="3" id="KW-0269">Exonuclease</keyword>
<dbReference type="InterPro" id="IPR036420">
    <property type="entry name" value="BRCT_dom_sf"/>
</dbReference>
<dbReference type="GO" id="GO:0003887">
    <property type="term" value="F:DNA-directed DNA polymerase activity"/>
    <property type="evidence" value="ECO:0007669"/>
    <property type="project" value="InterPro"/>
</dbReference>
<keyword evidence="2" id="KW-0378">Hydrolase</keyword>
<evidence type="ECO:0000313" key="5">
    <source>
        <dbReference type="EMBL" id="CAB4629242.1"/>
    </source>
</evidence>
<evidence type="ECO:0000259" key="4">
    <source>
        <dbReference type="SMART" id="SM00479"/>
    </source>
</evidence>
<dbReference type="InterPro" id="IPR012337">
    <property type="entry name" value="RNaseH-like_sf"/>
</dbReference>
<gene>
    <name evidence="5" type="ORF">UFOPK1835_02314</name>
</gene>
<dbReference type="CDD" id="cd06127">
    <property type="entry name" value="DEDDh"/>
    <property type="match status" value="1"/>
</dbReference>
<dbReference type="GO" id="GO:0008408">
    <property type="term" value="F:3'-5' exonuclease activity"/>
    <property type="evidence" value="ECO:0007669"/>
    <property type="project" value="TreeGrafter"/>
</dbReference>
<dbReference type="InterPro" id="IPR013520">
    <property type="entry name" value="Ribonucl_H"/>
</dbReference>
<dbReference type="AlphaFoldDB" id="A0A6J6IWX7"/>
<dbReference type="EMBL" id="CAEZUP010000191">
    <property type="protein sequence ID" value="CAB4629242.1"/>
    <property type="molecule type" value="Genomic_DNA"/>
</dbReference>
<dbReference type="SUPFAM" id="SSF52113">
    <property type="entry name" value="BRCT domain"/>
    <property type="match status" value="1"/>
</dbReference>
<dbReference type="SUPFAM" id="SSF158682">
    <property type="entry name" value="TerB-like"/>
    <property type="match status" value="1"/>
</dbReference>
<dbReference type="FunFam" id="3.30.420.10:FF:000045">
    <property type="entry name" value="3'-5' exonuclease DinG"/>
    <property type="match status" value="1"/>
</dbReference>
<dbReference type="InterPro" id="IPR036397">
    <property type="entry name" value="RNaseH_sf"/>
</dbReference>
<feature type="domain" description="Exonuclease" evidence="4">
    <location>
        <begin position="10"/>
        <end position="167"/>
    </location>
</feature>
<dbReference type="SUPFAM" id="SSF53098">
    <property type="entry name" value="Ribonuclease H-like"/>
    <property type="match status" value="1"/>
</dbReference>
<dbReference type="PANTHER" id="PTHR30231">
    <property type="entry name" value="DNA POLYMERASE III SUBUNIT EPSILON"/>
    <property type="match status" value="1"/>
</dbReference>
<accession>A0A6J6IWX7</accession>
<evidence type="ECO:0000256" key="1">
    <source>
        <dbReference type="ARBA" id="ARBA00022722"/>
    </source>
</evidence>